<dbReference type="AlphaFoldDB" id="A0A6L5Y982"/>
<dbReference type="CDD" id="cd07377">
    <property type="entry name" value="WHTH_GntR"/>
    <property type="match status" value="1"/>
</dbReference>
<dbReference type="PANTHER" id="PTHR43537:SF41">
    <property type="entry name" value="TRANSCRIPTIONAL REGULATORY PROTEIN"/>
    <property type="match status" value="1"/>
</dbReference>
<dbReference type="SMART" id="SM00345">
    <property type="entry name" value="HTH_GNTR"/>
    <property type="match status" value="1"/>
</dbReference>
<dbReference type="EMBL" id="VUNH01000002">
    <property type="protein sequence ID" value="MST54850.1"/>
    <property type="molecule type" value="Genomic_DNA"/>
</dbReference>
<dbReference type="InterPro" id="IPR011711">
    <property type="entry name" value="GntR_C"/>
</dbReference>
<dbReference type="SMART" id="SM00895">
    <property type="entry name" value="FCD"/>
    <property type="match status" value="1"/>
</dbReference>
<dbReference type="GO" id="GO:0003700">
    <property type="term" value="F:DNA-binding transcription factor activity"/>
    <property type="evidence" value="ECO:0007669"/>
    <property type="project" value="InterPro"/>
</dbReference>
<dbReference type="PANTHER" id="PTHR43537">
    <property type="entry name" value="TRANSCRIPTIONAL REGULATOR, GNTR FAMILY"/>
    <property type="match status" value="1"/>
</dbReference>
<reference evidence="5 6" key="1">
    <citation type="submission" date="2019-08" db="EMBL/GenBank/DDBJ databases">
        <title>In-depth cultivation of the pig gut microbiome towards novel bacterial diversity and tailored functional studies.</title>
        <authorList>
            <person name="Wylensek D."/>
            <person name="Hitch T.C.A."/>
            <person name="Clavel T."/>
        </authorList>
    </citation>
    <scope>NUCLEOTIDE SEQUENCE [LARGE SCALE GENOMIC DNA]</scope>
    <source>
        <strain evidence="5 6">SM-530-WT-4B</strain>
    </source>
</reference>
<dbReference type="InterPro" id="IPR036390">
    <property type="entry name" value="WH_DNA-bd_sf"/>
</dbReference>
<dbReference type="Pfam" id="PF07729">
    <property type="entry name" value="FCD"/>
    <property type="match status" value="1"/>
</dbReference>
<dbReference type="InterPro" id="IPR036388">
    <property type="entry name" value="WH-like_DNA-bd_sf"/>
</dbReference>
<dbReference type="PROSITE" id="PS50949">
    <property type="entry name" value="HTH_GNTR"/>
    <property type="match status" value="1"/>
</dbReference>
<dbReference type="RefSeq" id="WP_154527969.1">
    <property type="nucleotide sequence ID" value="NZ_JAXDZJ010000069.1"/>
</dbReference>
<feature type="domain" description="HTH gntR-type" evidence="4">
    <location>
        <begin position="7"/>
        <end position="74"/>
    </location>
</feature>
<comment type="caution">
    <text evidence="5">The sequence shown here is derived from an EMBL/GenBank/DDBJ whole genome shotgun (WGS) entry which is preliminary data.</text>
</comment>
<dbReference type="InterPro" id="IPR008920">
    <property type="entry name" value="TF_FadR/GntR_C"/>
</dbReference>
<evidence type="ECO:0000313" key="5">
    <source>
        <dbReference type="EMBL" id="MST54850.1"/>
    </source>
</evidence>
<accession>A0A6L5Y982</accession>
<gene>
    <name evidence="5" type="ORF">FYJ74_02125</name>
</gene>
<dbReference type="Gene3D" id="1.20.120.530">
    <property type="entry name" value="GntR ligand-binding domain-like"/>
    <property type="match status" value="1"/>
</dbReference>
<protein>
    <submittedName>
        <fullName evidence="5">GntR family transcriptional regulator</fullName>
    </submittedName>
</protein>
<evidence type="ECO:0000256" key="3">
    <source>
        <dbReference type="ARBA" id="ARBA00023163"/>
    </source>
</evidence>
<dbReference type="Proteomes" id="UP000473699">
    <property type="component" value="Unassembled WGS sequence"/>
</dbReference>
<keyword evidence="6" id="KW-1185">Reference proteome</keyword>
<sequence>MLKSGKHTMNEQVYLSLRNDILSGRYHDGQQLLQADLAEEYHVSRIPVREALMQLSSEGLVEIIPYKGAVVASFSLDELHEIFEIRYSLESLILRYVVQNITEEAAGRVHDLLLASTRTPPEERSRKTNWEFHRALYEIANKPRLLDLIESQYNKIDRYVQMDITKPSAQEYAFKSHDAILQACRAGDTVEATVLLHEHMMTALRRLDLFLQEKISAPVPDESFTLFPPLINRRASEQILMSKQASV</sequence>
<organism evidence="5 6">
    <name type="scientific">Pyramidobacter porci</name>
    <dbReference type="NCBI Taxonomy" id="2605789"/>
    <lineage>
        <taxon>Bacteria</taxon>
        <taxon>Thermotogati</taxon>
        <taxon>Synergistota</taxon>
        <taxon>Synergistia</taxon>
        <taxon>Synergistales</taxon>
        <taxon>Dethiosulfovibrionaceae</taxon>
        <taxon>Pyramidobacter</taxon>
    </lineage>
</organism>
<name>A0A6L5Y982_9BACT</name>
<dbReference type="SUPFAM" id="SSF46785">
    <property type="entry name" value="Winged helix' DNA-binding domain"/>
    <property type="match status" value="1"/>
</dbReference>
<proteinExistence type="predicted"/>
<keyword evidence="2" id="KW-0238">DNA-binding</keyword>
<evidence type="ECO:0000256" key="2">
    <source>
        <dbReference type="ARBA" id="ARBA00023125"/>
    </source>
</evidence>
<dbReference type="InterPro" id="IPR000524">
    <property type="entry name" value="Tscrpt_reg_HTH_GntR"/>
</dbReference>
<evidence type="ECO:0000259" key="4">
    <source>
        <dbReference type="PROSITE" id="PS50949"/>
    </source>
</evidence>
<evidence type="ECO:0000313" key="6">
    <source>
        <dbReference type="Proteomes" id="UP000473699"/>
    </source>
</evidence>
<dbReference type="SUPFAM" id="SSF48008">
    <property type="entry name" value="GntR ligand-binding domain-like"/>
    <property type="match status" value="1"/>
</dbReference>
<dbReference type="Pfam" id="PF00392">
    <property type="entry name" value="GntR"/>
    <property type="match status" value="1"/>
</dbReference>
<dbReference type="Gene3D" id="1.10.10.10">
    <property type="entry name" value="Winged helix-like DNA-binding domain superfamily/Winged helix DNA-binding domain"/>
    <property type="match status" value="1"/>
</dbReference>
<keyword evidence="1" id="KW-0805">Transcription regulation</keyword>
<keyword evidence="3" id="KW-0804">Transcription</keyword>
<dbReference type="PRINTS" id="PR00035">
    <property type="entry name" value="HTHGNTR"/>
</dbReference>
<dbReference type="GO" id="GO:0003677">
    <property type="term" value="F:DNA binding"/>
    <property type="evidence" value="ECO:0007669"/>
    <property type="project" value="UniProtKB-KW"/>
</dbReference>
<evidence type="ECO:0000256" key="1">
    <source>
        <dbReference type="ARBA" id="ARBA00023015"/>
    </source>
</evidence>